<comment type="caution">
    <text evidence="1">The sequence shown here is derived from an EMBL/GenBank/DDBJ whole genome shotgun (WGS) entry which is preliminary data.</text>
</comment>
<name>A0A9D4SS59_RHISA</name>
<dbReference type="GO" id="GO:0006508">
    <property type="term" value="P:proteolysis"/>
    <property type="evidence" value="ECO:0007669"/>
    <property type="project" value="InterPro"/>
</dbReference>
<reference evidence="1" key="2">
    <citation type="submission" date="2021-09" db="EMBL/GenBank/DDBJ databases">
        <authorList>
            <person name="Jia N."/>
            <person name="Wang J."/>
            <person name="Shi W."/>
            <person name="Du L."/>
            <person name="Sun Y."/>
            <person name="Zhan W."/>
            <person name="Jiang J."/>
            <person name="Wang Q."/>
            <person name="Zhang B."/>
            <person name="Ji P."/>
            <person name="Sakyi L.B."/>
            <person name="Cui X."/>
            <person name="Yuan T."/>
            <person name="Jiang B."/>
            <person name="Yang W."/>
            <person name="Lam T.T.-Y."/>
            <person name="Chang Q."/>
            <person name="Ding S."/>
            <person name="Wang X."/>
            <person name="Zhu J."/>
            <person name="Ruan X."/>
            <person name="Zhao L."/>
            <person name="Wei J."/>
            <person name="Que T."/>
            <person name="Du C."/>
            <person name="Cheng J."/>
            <person name="Dai P."/>
            <person name="Han X."/>
            <person name="Huang E."/>
            <person name="Gao Y."/>
            <person name="Liu J."/>
            <person name="Shao H."/>
            <person name="Ye R."/>
            <person name="Li L."/>
            <person name="Wei W."/>
            <person name="Wang X."/>
            <person name="Wang C."/>
            <person name="Huo Q."/>
            <person name="Li W."/>
            <person name="Guo W."/>
            <person name="Chen H."/>
            <person name="Chen S."/>
            <person name="Zhou L."/>
            <person name="Zhou L."/>
            <person name="Ni X."/>
            <person name="Tian J."/>
            <person name="Zhou Y."/>
            <person name="Sheng Y."/>
            <person name="Liu T."/>
            <person name="Pan Y."/>
            <person name="Xia L."/>
            <person name="Li J."/>
            <person name="Zhao F."/>
            <person name="Cao W."/>
        </authorList>
    </citation>
    <scope>NUCLEOTIDE SEQUENCE</scope>
    <source>
        <strain evidence="1">Rsan-2018</strain>
        <tissue evidence="1">Larvae</tissue>
    </source>
</reference>
<evidence type="ECO:0000313" key="2">
    <source>
        <dbReference type="Proteomes" id="UP000821837"/>
    </source>
</evidence>
<dbReference type="SUPFAM" id="SSF55486">
    <property type="entry name" value="Metalloproteases ('zincins'), catalytic domain"/>
    <property type="match status" value="1"/>
</dbReference>
<dbReference type="Gene3D" id="3.40.390.10">
    <property type="entry name" value="Collagenase (Catalytic Domain)"/>
    <property type="match status" value="1"/>
</dbReference>
<keyword evidence="2" id="KW-1185">Reference proteome</keyword>
<sequence length="108" mass="11368">MAHVAGLEVAHAAVFGATGSDGTESRAEVKKTNWLPGDTRALSPEMVFFLVYCHSTCESRQNGGGGSDQHAVRCSNVLKRVASFGRAFGCPAGSPMTSAVPKCSFFEK</sequence>
<dbReference type="PROSITE" id="PS51885">
    <property type="entry name" value="NEPRILYSIN"/>
    <property type="match status" value="1"/>
</dbReference>
<accession>A0A9D4SS59</accession>
<evidence type="ECO:0000313" key="1">
    <source>
        <dbReference type="EMBL" id="KAH7943762.1"/>
    </source>
</evidence>
<organism evidence="1 2">
    <name type="scientific">Rhipicephalus sanguineus</name>
    <name type="common">Brown dog tick</name>
    <name type="synonym">Ixodes sanguineus</name>
    <dbReference type="NCBI Taxonomy" id="34632"/>
    <lineage>
        <taxon>Eukaryota</taxon>
        <taxon>Metazoa</taxon>
        <taxon>Ecdysozoa</taxon>
        <taxon>Arthropoda</taxon>
        <taxon>Chelicerata</taxon>
        <taxon>Arachnida</taxon>
        <taxon>Acari</taxon>
        <taxon>Parasitiformes</taxon>
        <taxon>Ixodida</taxon>
        <taxon>Ixodoidea</taxon>
        <taxon>Ixodidae</taxon>
        <taxon>Rhipicephalinae</taxon>
        <taxon>Rhipicephalus</taxon>
        <taxon>Rhipicephalus</taxon>
    </lineage>
</organism>
<protein>
    <submittedName>
        <fullName evidence="1">Uncharacterized protein</fullName>
    </submittedName>
</protein>
<reference evidence="1" key="1">
    <citation type="journal article" date="2020" name="Cell">
        <title>Large-Scale Comparative Analyses of Tick Genomes Elucidate Their Genetic Diversity and Vector Capacities.</title>
        <authorList>
            <consortium name="Tick Genome and Microbiome Consortium (TIGMIC)"/>
            <person name="Jia N."/>
            <person name="Wang J."/>
            <person name="Shi W."/>
            <person name="Du L."/>
            <person name="Sun Y."/>
            <person name="Zhan W."/>
            <person name="Jiang J.F."/>
            <person name="Wang Q."/>
            <person name="Zhang B."/>
            <person name="Ji P."/>
            <person name="Bell-Sakyi L."/>
            <person name="Cui X.M."/>
            <person name="Yuan T.T."/>
            <person name="Jiang B.G."/>
            <person name="Yang W.F."/>
            <person name="Lam T.T."/>
            <person name="Chang Q.C."/>
            <person name="Ding S.J."/>
            <person name="Wang X.J."/>
            <person name="Zhu J.G."/>
            <person name="Ruan X.D."/>
            <person name="Zhao L."/>
            <person name="Wei J.T."/>
            <person name="Ye R.Z."/>
            <person name="Que T.C."/>
            <person name="Du C.H."/>
            <person name="Zhou Y.H."/>
            <person name="Cheng J.X."/>
            <person name="Dai P.F."/>
            <person name="Guo W.B."/>
            <person name="Han X.H."/>
            <person name="Huang E.J."/>
            <person name="Li L.F."/>
            <person name="Wei W."/>
            <person name="Gao Y.C."/>
            <person name="Liu J.Z."/>
            <person name="Shao H.Z."/>
            <person name="Wang X."/>
            <person name="Wang C.C."/>
            <person name="Yang T.C."/>
            <person name="Huo Q.B."/>
            <person name="Li W."/>
            <person name="Chen H.Y."/>
            <person name="Chen S.E."/>
            <person name="Zhou L.G."/>
            <person name="Ni X.B."/>
            <person name="Tian J.H."/>
            <person name="Sheng Y."/>
            <person name="Liu T."/>
            <person name="Pan Y.S."/>
            <person name="Xia L.Y."/>
            <person name="Li J."/>
            <person name="Zhao F."/>
            <person name="Cao W.C."/>
        </authorList>
    </citation>
    <scope>NUCLEOTIDE SEQUENCE</scope>
    <source>
        <strain evidence="1">Rsan-2018</strain>
    </source>
</reference>
<gene>
    <name evidence="1" type="ORF">HPB52_011335</name>
</gene>
<dbReference type="InterPro" id="IPR024079">
    <property type="entry name" value="MetalloPept_cat_dom_sf"/>
</dbReference>
<dbReference type="AlphaFoldDB" id="A0A9D4SS59"/>
<dbReference type="InterPro" id="IPR000718">
    <property type="entry name" value="Peptidase_M13"/>
</dbReference>
<dbReference type="EMBL" id="JABSTV010001253">
    <property type="protein sequence ID" value="KAH7943762.1"/>
    <property type="molecule type" value="Genomic_DNA"/>
</dbReference>
<dbReference type="GO" id="GO:0004222">
    <property type="term" value="F:metalloendopeptidase activity"/>
    <property type="evidence" value="ECO:0007669"/>
    <property type="project" value="InterPro"/>
</dbReference>
<dbReference type="Proteomes" id="UP000821837">
    <property type="component" value="Unassembled WGS sequence"/>
</dbReference>
<proteinExistence type="predicted"/>